<evidence type="ECO:0000256" key="1">
    <source>
        <dbReference type="SAM" id="SignalP"/>
    </source>
</evidence>
<keyword evidence="1" id="KW-0732">Signal</keyword>
<evidence type="ECO:0000313" key="2">
    <source>
        <dbReference type="EMBL" id="KAE9587607.1"/>
    </source>
</evidence>
<accession>A0A6A4NLS3</accession>
<dbReference type="EMBL" id="WOCE01000023">
    <property type="protein sequence ID" value="KAE9587607.1"/>
    <property type="molecule type" value="Genomic_DNA"/>
</dbReference>
<reference evidence="3" key="1">
    <citation type="journal article" date="2020" name="Nat. Commun.">
        <title>Genome sequence of the cluster root forming white lupin.</title>
        <authorList>
            <person name="Hufnagel B."/>
            <person name="Marques A."/>
            <person name="Soriano A."/>
            <person name="Marques L."/>
            <person name="Divol F."/>
            <person name="Doumas P."/>
            <person name="Sallet E."/>
            <person name="Mancinotti D."/>
            <person name="Carrere S."/>
            <person name="Marande W."/>
            <person name="Arribat S."/>
            <person name="Keller J."/>
            <person name="Huneau C."/>
            <person name="Blein T."/>
            <person name="Aime D."/>
            <person name="Laguerre M."/>
            <person name="Taylor J."/>
            <person name="Schubert V."/>
            <person name="Nelson M."/>
            <person name="Geu-Flores F."/>
            <person name="Crespi M."/>
            <person name="Gallardo-Guerrero K."/>
            <person name="Delaux P.-M."/>
            <person name="Salse J."/>
            <person name="Berges H."/>
            <person name="Guyot R."/>
            <person name="Gouzy J."/>
            <person name="Peret B."/>
        </authorList>
    </citation>
    <scope>NUCLEOTIDE SEQUENCE [LARGE SCALE GENOMIC DNA]</scope>
    <source>
        <strain evidence="3">cv. Amiga</strain>
    </source>
</reference>
<dbReference type="AlphaFoldDB" id="A0A6A4NLS3"/>
<organism evidence="2 3">
    <name type="scientific">Lupinus albus</name>
    <name type="common">White lupine</name>
    <name type="synonym">Lupinus termis</name>
    <dbReference type="NCBI Taxonomy" id="3870"/>
    <lineage>
        <taxon>Eukaryota</taxon>
        <taxon>Viridiplantae</taxon>
        <taxon>Streptophyta</taxon>
        <taxon>Embryophyta</taxon>
        <taxon>Tracheophyta</taxon>
        <taxon>Spermatophyta</taxon>
        <taxon>Magnoliopsida</taxon>
        <taxon>eudicotyledons</taxon>
        <taxon>Gunneridae</taxon>
        <taxon>Pentapetalae</taxon>
        <taxon>rosids</taxon>
        <taxon>fabids</taxon>
        <taxon>Fabales</taxon>
        <taxon>Fabaceae</taxon>
        <taxon>Papilionoideae</taxon>
        <taxon>50 kb inversion clade</taxon>
        <taxon>genistoids sensu lato</taxon>
        <taxon>core genistoids</taxon>
        <taxon>Genisteae</taxon>
        <taxon>Lupinus</taxon>
    </lineage>
</organism>
<protein>
    <submittedName>
        <fullName evidence="2">Uncharacterized protein</fullName>
    </submittedName>
</protein>
<evidence type="ECO:0000313" key="3">
    <source>
        <dbReference type="Proteomes" id="UP000447434"/>
    </source>
</evidence>
<sequence>MQYLVINLLLFGQASQSPSSYAFSCFKEDEGNKRPIAGAPLICLTNFNCAS</sequence>
<proteinExistence type="predicted"/>
<feature type="signal peptide" evidence="1">
    <location>
        <begin position="1"/>
        <end position="16"/>
    </location>
</feature>
<name>A0A6A4NLS3_LUPAL</name>
<keyword evidence="3" id="KW-1185">Reference proteome</keyword>
<comment type="caution">
    <text evidence="2">The sequence shown here is derived from an EMBL/GenBank/DDBJ whole genome shotgun (WGS) entry which is preliminary data.</text>
</comment>
<gene>
    <name evidence="2" type="ORF">Lalb_Chr23g0275731</name>
</gene>
<feature type="chain" id="PRO_5025472900" evidence="1">
    <location>
        <begin position="17"/>
        <end position="51"/>
    </location>
</feature>
<dbReference type="Proteomes" id="UP000447434">
    <property type="component" value="Chromosome 23"/>
</dbReference>